<proteinExistence type="predicted"/>
<evidence type="ECO:0000313" key="1">
    <source>
        <dbReference type="EMBL" id="MBC8533678.1"/>
    </source>
</evidence>
<gene>
    <name evidence="1" type="ORF">IAG03_06600</name>
</gene>
<sequence length="71" mass="8113">MEKCECYIHSLKQGETHVLGEATILKRIGDNDYLAEYNGVKCHAIFNPFAGRYFVDDVYGVIRSSPDRDSR</sequence>
<dbReference type="AlphaFoldDB" id="A0A926D8E9"/>
<accession>A0A926D8E9</accession>
<dbReference type="EMBL" id="JACRSN010000008">
    <property type="protein sequence ID" value="MBC8533678.1"/>
    <property type="molecule type" value="Genomic_DNA"/>
</dbReference>
<keyword evidence="2" id="KW-1185">Reference proteome</keyword>
<dbReference type="Proteomes" id="UP000651482">
    <property type="component" value="Unassembled WGS sequence"/>
</dbReference>
<dbReference type="RefSeq" id="WP_249319286.1">
    <property type="nucleotide sequence ID" value="NZ_JACRSN010000008.1"/>
</dbReference>
<name>A0A926D8E9_9FIRM</name>
<organism evidence="1 2">
    <name type="scientific">Yeguia hominis</name>
    <dbReference type="NCBI Taxonomy" id="2763662"/>
    <lineage>
        <taxon>Bacteria</taxon>
        <taxon>Bacillati</taxon>
        <taxon>Bacillota</taxon>
        <taxon>Clostridia</taxon>
        <taxon>Eubacteriales</taxon>
        <taxon>Yeguiaceae</taxon>
        <taxon>Yeguia</taxon>
    </lineage>
</organism>
<evidence type="ECO:0000313" key="2">
    <source>
        <dbReference type="Proteomes" id="UP000651482"/>
    </source>
</evidence>
<protein>
    <submittedName>
        <fullName evidence="1">Uncharacterized protein</fullName>
    </submittedName>
</protein>
<comment type="caution">
    <text evidence="1">The sequence shown here is derived from an EMBL/GenBank/DDBJ whole genome shotgun (WGS) entry which is preliminary data.</text>
</comment>
<reference evidence="1" key="1">
    <citation type="submission" date="2020-08" db="EMBL/GenBank/DDBJ databases">
        <title>Genome public.</title>
        <authorList>
            <person name="Liu C."/>
            <person name="Sun Q."/>
        </authorList>
    </citation>
    <scope>NUCLEOTIDE SEQUENCE</scope>
    <source>
        <strain evidence="1">NSJ-40</strain>
    </source>
</reference>